<dbReference type="WBParaSite" id="maker-unitig_12892-snap-gene-0.2-mRNA-1">
    <property type="protein sequence ID" value="maker-unitig_12892-snap-gene-0.2-mRNA-1"/>
    <property type="gene ID" value="maker-unitig_12892-snap-gene-0.2"/>
</dbReference>
<dbReference type="AlphaFoldDB" id="A0A1I8F2X0"/>
<reference evidence="3" key="1">
    <citation type="submission" date="2016-11" db="UniProtKB">
        <authorList>
            <consortium name="WormBaseParasite"/>
        </authorList>
    </citation>
    <scope>IDENTIFICATION</scope>
</reference>
<feature type="region of interest" description="Disordered" evidence="1">
    <location>
        <begin position="1"/>
        <end position="20"/>
    </location>
</feature>
<proteinExistence type="predicted"/>
<dbReference type="InterPro" id="IPR029055">
    <property type="entry name" value="Ntn_hydrolases_N"/>
</dbReference>
<name>A0A1I8F2X0_9PLAT</name>
<protein>
    <submittedName>
        <fullName evidence="3">CAC1F_C domain-containing protein</fullName>
    </submittedName>
</protein>
<dbReference type="SUPFAM" id="SSF56235">
    <property type="entry name" value="N-terminal nucleophile aminohydrolases (Ntn hydrolases)"/>
    <property type="match status" value="1"/>
</dbReference>
<evidence type="ECO:0000313" key="3">
    <source>
        <dbReference type="WBParaSite" id="maker-unitig_12892-snap-gene-0.2-mRNA-1"/>
    </source>
</evidence>
<dbReference type="Gene3D" id="3.60.20.10">
    <property type="entry name" value="Glutamine Phosphoribosylpyrophosphate, subunit 1, domain 1"/>
    <property type="match status" value="1"/>
</dbReference>
<accession>A0A1I8F2X0</accession>
<sequence>MAVTSNLLVPAASEKSSRVGQSTSAALRQRFWSPTRAPCIERARVEARTTASKSTSRDVTRVPAATSALGVRGTMPAKEHEARPFGVWHCCSWTWTPPAPGCSTWTLLAPTLILSAPKAIGSGHEGAQQQLEEAYHSGMSLRDALVLALNLKQVMEEKLDMTNVEYHLLAKEEVEAVIAEVEQLWALS</sequence>
<evidence type="ECO:0000313" key="2">
    <source>
        <dbReference type="Proteomes" id="UP000095280"/>
    </source>
</evidence>
<dbReference type="Proteomes" id="UP000095280">
    <property type="component" value="Unplaced"/>
</dbReference>
<organism evidence="2 3">
    <name type="scientific">Macrostomum lignano</name>
    <dbReference type="NCBI Taxonomy" id="282301"/>
    <lineage>
        <taxon>Eukaryota</taxon>
        <taxon>Metazoa</taxon>
        <taxon>Spiralia</taxon>
        <taxon>Lophotrochozoa</taxon>
        <taxon>Platyhelminthes</taxon>
        <taxon>Rhabditophora</taxon>
        <taxon>Macrostomorpha</taxon>
        <taxon>Macrostomida</taxon>
        <taxon>Macrostomidae</taxon>
        <taxon>Macrostomum</taxon>
    </lineage>
</organism>
<evidence type="ECO:0000256" key="1">
    <source>
        <dbReference type="SAM" id="MobiDB-lite"/>
    </source>
</evidence>
<keyword evidence="2" id="KW-1185">Reference proteome</keyword>